<proteinExistence type="inferred from homology"/>
<dbReference type="EMBL" id="WMZR01000013">
    <property type="protein sequence ID" value="MTS52038.1"/>
    <property type="molecule type" value="Genomic_DNA"/>
</dbReference>
<dbReference type="PANTHER" id="PTHR30068:SF4">
    <property type="entry name" value="URONATE ISOMERASE"/>
    <property type="match status" value="1"/>
</dbReference>
<comment type="catalytic activity">
    <reaction evidence="1 7">
        <text>D-glucuronate = D-fructuronate</text>
        <dbReference type="Rhea" id="RHEA:13049"/>
        <dbReference type="ChEBI" id="CHEBI:58720"/>
        <dbReference type="ChEBI" id="CHEBI:59863"/>
        <dbReference type="EC" id="5.3.1.12"/>
    </reaction>
</comment>
<evidence type="ECO:0000313" key="11">
    <source>
        <dbReference type="Proteomes" id="UP000449193"/>
    </source>
</evidence>
<evidence type="ECO:0000256" key="1">
    <source>
        <dbReference type="ARBA" id="ARBA00001165"/>
    </source>
</evidence>
<organism evidence="8 10">
    <name type="scientific">Ruthenibacterium lactatiformans</name>
    <dbReference type="NCBI Taxonomy" id="1550024"/>
    <lineage>
        <taxon>Bacteria</taxon>
        <taxon>Bacillati</taxon>
        <taxon>Bacillota</taxon>
        <taxon>Clostridia</taxon>
        <taxon>Eubacteriales</taxon>
        <taxon>Oscillospiraceae</taxon>
        <taxon>Ruthenibacterium</taxon>
    </lineage>
</organism>
<name>A0A0D8IZ81_9FIRM</name>
<dbReference type="Proteomes" id="UP000449193">
    <property type="component" value="Unassembled WGS sequence"/>
</dbReference>
<accession>A0A0D8IZ81</accession>
<evidence type="ECO:0000256" key="6">
    <source>
        <dbReference type="ARBA" id="ARBA00023235"/>
    </source>
</evidence>
<dbReference type="AlphaFoldDB" id="A0A0D8IZ81"/>
<sequence>MKPFMDKDFLLSTPTAQKLYHEYAADMPIIDYHCHVSPREIFEDRRFENITQVWLGGDHYKWRVMRSNGVEEKYITGDAPDREKFQKFAEALPRAIGNPMYHWCHLELKKYFGYEGALNGETAEEVWNLCNEKLKEPGMSVRGLIAQSNVAFVGTTDDPVDSLEWHQKIKEDPSITTVVAPSFRPDKALNIDKAGWKEYIAKLAEVCGCEIKDSAALECALASRIDHFDAAGCRASDHGLDYVIYRPADRAAVDMVFSKGMNDEALTVEEIELFKTDLLLFCGREYAKRGWVMQLHYNCLRNPNKKMFAKLGPDTGYDVINTVNCGEAVAGVLNALEETGELPRTILYSLNPADNQLLDTIIGAFQGTEVAGKVQHGSAWWFNDTKTGMQEQMTSLANLSLLGNFVGMLTDSRSFLSYTRHEYFRRILCELIGGWVENGEYPADMEMLGGIVRDISFNNAARYFGIGR</sequence>
<evidence type="ECO:0000256" key="2">
    <source>
        <dbReference type="ARBA" id="ARBA00004892"/>
    </source>
</evidence>
<dbReference type="InterPro" id="IPR032466">
    <property type="entry name" value="Metal_Hydrolase"/>
</dbReference>
<comment type="caution">
    <text evidence="8">The sequence shown here is derived from an EMBL/GenBank/DDBJ whole genome shotgun (WGS) entry which is preliminary data.</text>
</comment>
<evidence type="ECO:0000313" key="10">
    <source>
        <dbReference type="Proteomes" id="UP000032483"/>
    </source>
</evidence>
<dbReference type="NCBIfam" id="NF002794">
    <property type="entry name" value="PRK02925.1"/>
    <property type="match status" value="1"/>
</dbReference>
<comment type="similarity">
    <text evidence="3 7">Belongs to the metallo-dependent hydrolases superfamily. Uronate isomerase family.</text>
</comment>
<dbReference type="GO" id="GO:0042840">
    <property type="term" value="P:D-glucuronate catabolic process"/>
    <property type="evidence" value="ECO:0007669"/>
    <property type="project" value="TreeGrafter"/>
</dbReference>
<evidence type="ECO:0000256" key="3">
    <source>
        <dbReference type="ARBA" id="ARBA00008397"/>
    </source>
</evidence>
<evidence type="ECO:0000313" key="8">
    <source>
        <dbReference type="EMBL" id="KJF40015.1"/>
    </source>
</evidence>
<dbReference type="SUPFAM" id="SSF51556">
    <property type="entry name" value="Metallo-dependent hydrolases"/>
    <property type="match status" value="1"/>
</dbReference>
<dbReference type="PATRIC" id="fig|1550024.3.peg.1944"/>
<keyword evidence="6 7" id="KW-0413">Isomerase</keyword>
<dbReference type="RefSeq" id="WP_050005226.1">
    <property type="nucleotide sequence ID" value="NZ_CAUBPW010000048.1"/>
</dbReference>
<reference evidence="8" key="1">
    <citation type="submission" date="2015-02" db="EMBL/GenBank/DDBJ databases">
        <title>A novel member of the family Ruminococcaceae isolated from human feces.</title>
        <authorList>
            <person name="Shkoporov A.N."/>
            <person name="Chaplin A.V."/>
            <person name="Motuzova O.V."/>
            <person name="Kafarskaia L.I."/>
            <person name="Khokhlova E.V."/>
            <person name="Efimov B.A."/>
        </authorList>
    </citation>
    <scope>NUCLEOTIDE SEQUENCE [LARGE SCALE GENOMIC DNA]</scope>
    <source>
        <strain evidence="8">585-1</strain>
    </source>
</reference>
<dbReference type="UniPathway" id="UPA00246"/>
<dbReference type="Pfam" id="PF02614">
    <property type="entry name" value="UxaC"/>
    <property type="match status" value="1"/>
</dbReference>
<protein>
    <recommendedName>
        <fullName evidence="5 7">Uronate isomerase</fullName>
        <ecNumber evidence="4 7">5.3.1.12</ecNumber>
    </recommendedName>
    <alternativeName>
        <fullName evidence="7">Glucuronate isomerase</fullName>
    </alternativeName>
    <alternativeName>
        <fullName evidence="7">Uronic isomerase</fullName>
    </alternativeName>
</protein>
<dbReference type="GO" id="GO:0008880">
    <property type="term" value="F:glucuronate isomerase activity"/>
    <property type="evidence" value="ECO:0007669"/>
    <property type="project" value="UniProtKB-UniRule"/>
</dbReference>
<dbReference type="InterPro" id="IPR003766">
    <property type="entry name" value="Uronate_isomerase"/>
</dbReference>
<dbReference type="Proteomes" id="UP000032483">
    <property type="component" value="Unassembled WGS sequence"/>
</dbReference>
<dbReference type="GO" id="GO:0019698">
    <property type="term" value="P:D-galacturonate catabolic process"/>
    <property type="evidence" value="ECO:0007669"/>
    <property type="project" value="TreeGrafter"/>
</dbReference>
<dbReference type="EMBL" id="JXXK01000010">
    <property type="protein sequence ID" value="KJF40015.1"/>
    <property type="molecule type" value="Genomic_DNA"/>
</dbReference>
<dbReference type="GeneID" id="42856641"/>
<keyword evidence="10" id="KW-1185">Reference proteome</keyword>
<gene>
    <name evidence="7 9" type="primary">uxaC</name>
    <name evidence="9" type="ORF">GMD52_10840</name>
    <name evidence="8" type="ORF">TQ39_08550</name>
</gene>
<dbReference type="HAMAP" id="MF_00675">
    <property type="entry name" value="UxaC"/>
    <property type="match status" value="1"/>
</dbReference>
<dbReference type="Gene3D" id="3.20.20.140">
    <property type="entry name" value="Metal-dependent hydrolases"/>
    <property type="match status" value="1"/>
</dbReference>
<dbReference type="EC" id="5.3.1.12" evidence="4 7"/>
<evidence type="ECO:0000313" key="9">
    <source>
        <dbReference type="EMBL" id="MTS52038.1"/>
    </source>
</evidence>
<dbReference type="PANTHER" id="PTHR30068">
    <property type="entry name" value="URONATE ISOMERASE"/>
    <property type="match status" value="1"/>
</dbReference>
<evidence type="ECO:0000256" key="7">
    <source>
        <dbReference type="HAMAP-Rule" id="MF_00675"/>
    </source>
</evidence>
<reference evidence="9 11" key="2">
    <citation type="journal article" date="2019" name="Nat. Med.">
        <title>A library of human gut bacterial isolates paired with longitudinal multiomics data enables mechanistic microbiome research.</title>
        <authorList>
            <person name="Poyet M."/>
            <person name="Groussin M."/>
            <person name="Gibbons S.M."/>
            <person name="Avila-Pacheco J."/>
            <person name="Jiang X."/>
            <person name="Kearney S.M."/>
            <person name="Perrotta A.R."/>
            <person name="Berdy B."/>
            <person name="Zhao S."/>
            <person name="Lieberman T.D."/>
            <person name="Swanson P.K."/>
            <person name="Smith M."/>
            <person name="Roesemann S."/>
            <person name="Alexander J.E."/>
            <person name="Rich S.A."/>
            <person name="Livny J."/>
            <person name="Vlamakis H."/>
            <person name="Clish C."/>
            <person name="Bullock K."/>
            <person name="Deik A."/>
            <person name="Scott J."/>
            <person name="Pierce K.A."/>
            <person name="Xavier R.J."/>
            <person name="Alm E.J."/>
        </authorList>
    </citation>
    <scope>NUCLEOTIDE SEQUENCE [LARGE SCALE GENOMIC DNA]</scope>
    <source>
        <strain evidence="9 11">BIOML-A7</strain>
    </source>
</reference>
<comment type="catalytic activity">
    <reaction evidence="7">
        <text>aldehydo-D-galacturonate = keto-D-tagaturonate</text>
        <dbReference type="Rhea" id="RHEA:27702"/>
        <dbReference type="ChEBI" id="CHEBI:12952"/>
        <dbReference type="ChEBI" id="CHEBI:17886"/>
    </reaction>
</comment>
<evidence type="ECO:0000256" key="5">
    <source>
        <dbReference type="ARBA" id="ARBA00020555"/>
    </source>
</evidence>
<dbReference type="Gene3D" id="1.10.2020.10">
    <property type="entry name" value="uronate isomerase, domain 2, chain A"/>
    <property type="match status" value="1"/>
</dbReference>
<evidence type="ECO:0000256" key="4">
    <source>
        <dbReference type="ARBA" id="ARBA00012546"/>
    </source>
</evidence>
<comment type="pathway">
    <text evidence="2 7">Carbohydrate metabolism; pentose and glucuronate interconversion.</text>
</comment>